<evidence type="ECO:0000256" key="1">
    <source>
        <dbReference type="ARBA" id="ARBA00010271"/>
    </source>
</evidence>
<dbReference type="AlphaFoldDB" id="A0A0D3KQT3"/>
<dbReference type="HOGENOM" id="CLU_1345375_0_0_1"/>
<dbReference type="STRING" id="2903.R1DRJ1"/>
<reference evidence="3" key="2">
    <citation type="submission" date="2024-10" db="UniProtKB">
        <authorList>
            <consortium name="EnsemblProtists"/>
        </authorList>
    </citation>
    <scope>IDENTIFICATION</scope>
</reference>
<name>A0A0D3KQT3_EMIH1</name>
<dbReference type="InterPro" id="IPR040911">
    <property type="entry name" value="Exostosin_GT47"/>
</dbReference>
<feature type="domain" description="Exostosin GT47" evidence="2">
    <location>
        <begin position="14"/>
        <end position="145"/>
    </location>
</feature>
<evidence type="ECO:0000313" key="4">
    <source>
        <dbReference type="Proteomes" id="UP000013827"/>
    </source>
</evidence>
<protein>
    <recommendedName>
        <fullName evidence="2">Exostosin GT47 domain-containing protein</fullName>
    </recommendedName>
</protein>
<dbReference type="PaxDb" id="2903-EOD38118"/>
<dbReference type="EnsemblProtists" id="EOD38118">
    <property type="protein sequence ID" value="EOD38118"/>
    <property type="gene ID" value="EMIHUDRAFT_433586"/>
</dbReference>
<keyword evidence="4" id="KW-1185">Reference proteome</keyword>
<dbReference type="OMA" id="NQTARWR"/>
<dbReference type="RefSeq" id="XP_005790547.1">
    <property type="nucleotide sequence ID" value="XM_005790490.1"/>
</dbReference>
<comment type="similarity">
    <text evidence="1">Belongs to the glycosyltransferase 47 family.</text>
</comment>
<dbReference type="PANTHER" id="PTHR11062">
    <property type="entry name" value="EXOSTOSIN HEPARAN SULFATE GLYCOSYLTRANSFERASE -RELATED"/>
    <property type="match status" value="1"/>
</dbReference>
<reference evidence="4" key="1">
    <citation type="journal article" date="2013" name="Nature">
        <title>Pan genome of the phytoplankton Emiliania underpins its global distribution.</title>
        <authorList>
            <person name="Read B.A."/>
            <person name="Kegel J."/>
            <person name="Klute M.J."/>
            <person name="Kuo A."/>
            <person name="Lefebvre S.C."/>
            <person name="Maumus F."/>
            <person name="Mayer C."/>
            <person name="Miller J."/>
            <person name="Monier A."/>
            <person name="Salamov A."/>
            <person name="Young J."/>
            <person name="Aguilar M."/>
            <person name="Claverie J.M."/>
            <person name="Frickenhaus S."/>
            <person name="Gonzalez K."/>
            <person name="Herman E.K."/>
            <person name="Lin Y.C."/>
            <person name="Napier J."/>
            <person name="Ogata H."/>
            <person name="Sarno A.F."/>
            <person name="Shmutz J."/>
            <person name="Schroeder D."/>
            <person name="de Vargas C."/>
            <person name="Verret F."/>
            <person name="von Dassow P."/>
            <person name="Valentin K."/>
            <person name="Van de Peer Y."/>
            <person name="Wheeler G."/>
            <person name="Dacks J.B."/>
            <person name="Delwiche C.F."/>
            <person name="Dyhrman S.T."/>
            <person name="Glockner G."/>
            <person name="John U."/>
            <person name="Richards T."/>
            <person name="Worden A.Z."/>
            <person name="Zhang X."/>
            <person name="Grigoriev I.V."/>
            <person name="Allen A.E."/>
            <person name="Bidle K."/>
            <person name="Borodovsky M."/>
            <person name="Bowler C."/>
            <person name="Brownlee C."/>
            <person name="Cock J.M."/>
            <person name="Elias M."/>
            <person name="Gladyshev V.N."/>
            <person name="Groth M."/>
            <person name="Guda C."/>
            <person name="Hadaegh A."/>
            <person name="Iglesias-Rodriguez M.D."/>
            <person name="Jenkins J."/>
            <person name="Jones B.M."/>
            <person name="Lawson T."/>
            <person name="Leese F."/>
            <person name="Lindquist E."/>
            <person name="Lobanov A."/>
            <person name="Lomsadze A."/>
            <person name="Malik S.B."/>
            <person name="Marsh M.E."/>
            <person name="Mackinder L."/>
            <person name="Mock T."/>
            <person name="Mueller-Roeber B."/>
            <person name="Pagarete A."/>
            <person name="Parker M."/>
            <person name="Probert I."/>
            <person name="Quesneville H."/>
            <person name="Raines C."/>
            <person name="Rensing S.A."/>
            <person name="Riano-Pachon D.M."/>
            <person name="Richier S."/>
            <person name="Rokitta S."/>
            <person name="Shiraiwa Y."/>
            <person name="Soanes D.M."/>
            <person name="van der Giezen M."/>
            <person name="Wahlund T.M."/>
            <person name="Williams B."/>
            <person name="Wilson W."/>
            <person name="Wolfe G."/>
            <person name="Wurch L.L."/>
        </authorList>
    </citation>
    <scope>NUCLEOTIDE SEQUENCE</scope>
</reference>
<organism evidence="3 4">
    <name type="scientific">Emiliania huxleyi (strain CCMP1516)</name>
    <dbReference type="NCBI Taxonomy" id="280463"/>
    <lineage>
        <taxon>Eukaryota</taxon>
        <taxon>Haptista</taxon>
        <taxon>Haptophyta</taxon>
        <taxon>Prymnesiophyceae</taxon>
        <taxon>Isochrysidales</taxon>
        <taxon>Noelaerhabdaceae</taxon>
        <taxon>Emiliania</taxon>
    </lineage>
</organism>
<evidence type="ECO:0000313" key="3">
    <source>
        <dbReference type="EnsemblProtists" id="EOD38118"/>
    </source>
</evidence>
<dbReference type="KEGG" id="ehx:EMIHUDRAFT_433586"/>
<dbReference type="GeneID" id="17283388"/>
<dbReference type="Pfam" id="PF03016">
    <property type="entry name" value="Exostosin_GT47"/>
    <property type="match status" value="1"/>
</dbReference>
<dbReference type="eggNOG" id="KOG1021">
    <property type="taxonomic scope" value="Eukaryota"/>
</dbReference>
<dbReference type="GO" id="GO:0016757">
    <property type="term" value="F:glycosyltransferase activity"/>
    <property type="evidence" value="ECO:0007669"/>
    <property type="project" value="InterPro"/>
</dbReference>
<accession>A0A0D3KQT3</accession>
<evidence type="ECO:0000259" key="2">
    <source>
        <dbReference type="Pfam" id="PF03016"/>
    </source>
</evidence>
<dbReference type="PANTHER" id="PTHR11062:SF73">
    <property type="entry name" value="EXOSTOSIN-LIKE 3"/>
    <property type="match status" value="1"/>
</dbReference>
<dbReference type="InterPro" id="IPR004263">
    <property type="entry name" value="Exostosin"/>
</dbReference>
<dbReference type="Proteomes" id="UP000013827">
    <property type="component" value="Unassembled WGS sequence"/>
</dbReference>
<sequence>MTVSTRAVGLATLPAASRRFFLTFAGSVYGGDKNERGGYRILLARLHDPARGVQVVYRCKFRNLRMISPALCAEGDERWRAAARASISYDDLLNSTFCLVPGGYHPGSGRLAEVLSAGCIPVLVGDDYVLPFNAVLDWSSLAFTVCATCVDDILPGLRAMPPDEVEAMRRNVVRAYRLYFTNQTARWRGIISTLSRRVRCLAAE</sequence>
<proteinExistence type="inferred from homology"/>